<evidence type="ECO:0000256" key="1">
    <source>
        <dbReference type="SAM" id="Phobius"/>
    </source>
</evidence>
<dbReference type="AlphaFoldDB" id="A0AAU8MRM7"/>
<keyword evidence="1" id="KW-1133">Transmembrane helix</keyword>
<evidence type="ECO:0008006" key="3">
    <source>
        <dbReference type="Google" id="ProtNLM"/>
    </source>
</evidence>
<evidence type="ECO:0000313" key="2">
    <source>
        <dbReference type="EMBL" id="XCO75772.1"/>
    </source>
</evidence>
<keyword evidence="1" id="KW-0812">Transmembrane</keyword>
<protein>
    <recommendedName>
        <fullName evidence="3">DUF3592 domain-containing protein</fullName>
    </recommendedName>
</protein>
<organism evidence="2">
    <name type="scientific">Lysobacter firmicutimachus</name>
    <dbReference type="NCBI Taxonomy" id="1792846"/>
    <lineage>
        <taxon>Bacteria</taxon>
        <taxon>Pseudomonadati</taxon>
        <taxon>Pseudomonadota</taxon>
        <taxon>Gammaproteobacteria</taxon>
        <taxon>Lysobacterales</taxon>
        <taxon>Lysobacteraceae</taxon>
        <taxon>Lysobacter</taxon>
    </lineage>
</organism>
<gene>
    <name evidence="2" type="ORF">ABU614_02985</name>
</gene>
<accession>A0AAU8MRM7</accession>
<proteinExistence type="predicted"/>
<keyword evidence="1" id="KW-0472">Membrane</keyword>
<dbReference type="EMBL" id="CP159925">
    <property type="protein sequence ID" value="XCO75772.1"/>
    <property type="molecule type" value="Genomic_DNA"/>
</dbReference>
<feature type="transmembrane region" description="Helical" evidence="1">
    <location>
        <begin position="28"/>
        <end position="49"/>
    </location>
</feature>
<reference evidence="2" key="1">
    <citation type="submission" date="2024-06" db="EMBL/GenBank/DDBJ databases">
        <authorList>
            <person name="Li S."/>
        </authorList>
    </citation>
    <scope>NUCLEOTIDE SEQUENCE</scope>
    <source>
        <strain evidence="2">SR10</strain>
    </source>
</reference>
<dbReference type="RefSeq" id="WP_363798960.1">
    <property type="nucleotide sequence ID" value="NZ_CP159925.1"/>
</dbReference>
<sequence>MNLIAGAGAVWAVAQLWTEPTPGWWFNLIFTVMLVGLAIALWAVLAACIRQAKLERGLEAQWREIRPGAIAAAGRVTGRHWVLAEDGSLSSFALIVRLGDGRALEGRWNPQSSRDYLLQTQVPGVGAEARVWYVPDAAAEAPLVIEVADASVVG</sequence>
<name>A0AAU8MRM7_9GAMM</name>